<dbReference type="RefSeq" id="WP_243407600.1">
    <property type="nucleotide sequence ID" value="NZ_FZMO01000181.1"/>
</dbReference>
<accession>A0A2I2KSH1</accession>
<feature type="region of interest" description="Disordered" evidence="1">
    <location>
        <begin position="215"/>
        <end position="244"/>
    </location>
</feature>
<dbReference type="PANTHER" id="PTHR34614">
    <property type="match status" value="1"/>
</dbReference>
<reference evidence="2 3" key="1">
    <citation type="submission" date="2017-06" db="EMBL/GenBank/DDBJ databases">
        <authorList>
            <person name="Kim H.J."/>
            <person name="Triplett B.A."/>
        </authorList>
    </citation>
    <scope>NUCLEOTIDE SEQUENCE [LARGE SCALE GENOMIC DNA]</scope>
    <source>
        <strain evidence="2">FRACA_ARgP5</strain>
    </source>
</reference>
<gene>
    <name evidence="2" type="ORF">FRACA_2610003</name>
</gene>
<evidence type="ECO:0000313" key="2">
    <source>
        <dbReference type="EMBL" id="SNQ48617.1"/>
    </source>
</evidence>
<protein>
    <recommendedName>
        <fullName evidence="4">Transposase</fullName>
    </recommendedName>
</protein>
<dbReference type="AlphaFoldDB" id="A0A2I2KSH1"/>
<name>A0A2I2KSH1_9ACTN</name>
<proteinExistence type="predicted"/>
<keyword evidence="3" id="KW-1185">Reference proteome</keyword>
<dbReference type="EMBL" id="FZMO01000181">
    <property type="protein sequence ID" value="SNQ48617.1"/>
    <property type="molecule type" value="Genomic_DNA"/>
</dbReference>
<evidence type="ECO:0000256" key="1">
    <source>
        <dbReference type="SAM" id="MobiDB-lite"/>
    </source>
</evidence>
<dbReference type="PANTHER" id="PTHR34614:SF2">
    <property type="entry name" value="TRANSPOSASE IS4-LIKE DOMAIN-CONTAINING PROTEIN"/>
    <property type="match status" value="1"/>
</dbReference>
<evidence type="ECO:0008006" key="4">
    <source>
        <dbReference type="Google" id="ProtNLM"/>
    </source>
</evidence>
<evidence type="ECO:0000313" key="3">
    <source>
        <dbReference type="Proteomes" id="UP000234331"/>
    </source>
</evidence>
<sequence>MVLGPPLPHVESWARRWAVEEMFDIAPDALNDDRVGRALDALAPVCDEVAGSVGAAAIAAFGVDISRVHSDITTILLHGAYREADGDYAAPRHGHPKDRRADLKQVQTGLATTGDGGIPLLPRAYDGGAGEVSQVPGALRALVALAGPREFLLVGDTKLVSYANLTALTFTPGVTFLAPAAVCRAVGVWTAARASTRNIRTARSTSTLRLLMWSKPRSAPPRHGGNTKAPSQPASTMDKVVLWR</sequence>
<organism evidence="2 3">
    <name type="scientific">Frankia canadensis</name>
    <dbReference type="NCBI Taxonomy" id="1836972"/>
    <lineage>
        <taxon>Bacteria</taxon>
        <taxon>Bacillati</taxon>
        <taxon>Actinomycetota</taxon>
        <taxon>Actinomycetes</taxon>
        <taxon>Frankiales</taxon>
        <taxon>Frankiaceae</taxon>
        <taxon>Frankia</taxon>
    </lineage>
</organism>
<dbReference type="Proteomes" id="UP000234331">
    <property type="component" value="Unassembled WGS sequence"/>
</dbReference>